<dbReference type="GO" id="GO:0016787">
    <property type="term" value="F:hydrolase activity"/>
    <property type="evidence" value="ECO:0007669"/>
    <property type="project" value="UniProtKB-KW"/>
</dbReference>
<dbReference type="EMBL" id="FMJC01000001">
    <property type="protein sequence ID" value="SCM70335.1"/>
    <property type="molecule type" value="Genomic_DNA"/>
</dbReference>
<gene>
    <name evidence="8" type="ORF">KL86DES1_10342</name>
</gene>
<keyword evidence="3 8" id="KW-0347">Helicase</keyword>
<feature type="domain" description="Helicase ATP-binding" evidence="6">
    <location>
        <begin position="27"/>
        <end position="191"/>
    </location>
</feature>
<dbReference type="SMART" id="SM00490">
    <property type="entry name" value="HELICc"/>
    <property type="match status" value="1"/>
</dbReference>
<feature type="region of interest" description="Disordered" evidence="5">
    <location>
        <begin position="511"/>
        <end position="563"/>
    </location>
</feature>
<dbReference type="Pfam" id="PF08482">
    <property type="entry name" value="HrpB_C"/>
    <property type="match status" value="1"/>
</dbReference>
<dbReference type="InterPro" id="IPR013689">
    <property type="entry name" value="RNA_helicase_ATP-dep_HrpB_C"/>
</dbReference>
<dbReference type="InterPro" id="IPR027417">
    <property type="entry name" value="P-loop_NTPase"/>
</dbReference>
<evidence type="ECO:0000313" key="8">
    <source>
        <dbReference type="EMBL" id="SCM70335.1"/>
    </source>
</evidence>
<dbReference type="RefSeq" id="WP_179979252.1">
    <property type="nucleotide sequence ID" value="NZ_LT608333.1"/>
</dbReference>
<dbReference type="Gene3D" id="1.20.120.1080">
    <property type="match status" value="1"/>
</dbReference>
<accession>A0A212KYF2</accession>
<evidence type="ECO:0000256" key="1">
    <source>
        <dbReference type="ARBA" id="ARBA00022741"/>
    </source>
</evidence>
<dbReference type="FunFam" id="3.40.50.300:FF:002125">
    <property type="entry name" value="ATP-dependent helicase HrpB"/>
    <property type="match status" value="1"/>
</dbReference>
<feature type="compositionally biased region" description="Basic and acidic residues" evidence="5">
    <location>
        <begin position="511"/>
        <end position="528"/>
    </location>
</feature>
<protein>
    <submittedName>
        <fullName evidence="8">ATP-dependent helicase HrpB</fullName>
    </submittedName>
</protein>
<dbReference type="InterPro" id="IPR011545">
    <property type="entry name" value="DEAD/DEAH_box_helicase_dom"/>
</dbReference>
<evidence type="ECO:0000256" key="2">
    <source>
        <dbReference type="ARBA" id="ARBA00022801"/>
    </source>
</evidence>
<dbReference type="SMART" id="SM00487">
    <property type="entry name" value="DEXDc"/>
    <property type="match status" value="1"/>
</dbReference>
<dbReference type="PANTHER" id="PTHR43519">
    <property type="entry name" value="ATP-DEPENDENT RNA HELICASE HRPB"/>
    <property type="match status" value="1"/>
</dbReference>
<dbReference type="GO" id="GO:0004386">
    <property type="term" value="F:helicase activity"/>
    <property type="evidence" value="ECO:0007669"/>
    <property type="project" value="UniProtKB-KW"/>
</dbReference>
<dbReference type="SUPFAM" id="SSF52540">
    <property type="entry name" value="P-loop containing nucleoside triphosphate hydrolases"/>
    <property type="match status" value="2"/>
</dbReference>
<keyword evidence="2" id="KW-0378">Hydrolase</keyword>
<dbReference type="Pfam" id="PF00271">
    <property type="entry name" value="Helicase_C"/>
    <property type="match status" value="1"/>
</dbReference>
<dbReference type="InterPro" id="IPR014001">
    <property type="entry name" value="Helicase_ATP-bd"/>
</dbReference>
<dbReference type="SMART" id="SM00847">
    <property type="entry name" value="HA2"/>
    <property type="match status" value="1"/>
</dbReference>
<dbReference type="PANTHER" id="PTHR43519:SF1">
    <property type="entry name" value="ATP-DEPENDENT RNA HELICASE HRPB"/>
    <property type="match status" value="1"/>
</dbReference>
<dbReference type="AlphaFoldDB" id="A0A212KYF2"/>
<organism evidence="8">
    <name type="scientific">uncultured Desulfovibrio sp</name>
    <dbReference type="NCBI Taxonomy" id="167968"/>
    <lineage>
        <taxon>Bacteria</taxon>
        <taxon>Pseudomonadati</taxon>
        <taxon>Thermodesulfobacteriota</taxon>
        <taxon>Desulfovibrionia</taxon>
        <taxon>Desulfovibrionales</taxon>
        <taxon>Desulfovibrionaceae</taxon>
        <taxon>Desulfovibrio</taxon>
        <taxon>environmental samples</taxon>
    </lineage>
</organism>
<keyword evidence="1" id="KW-0547">Nucleotide-binding</keyword>
<dbReference type="NCBIfam" id="TIGR01970">
    <property type="entry name" value="DEAH_box_HrpB"/>
    <property type="match status" value="1"/>
</dbReference>
<dbReference type="GO" id="GO:0003676">
    <property type="term" value="F:nucleic acid binding"/>
    <property type="evidence" value="ECO:0007669"/>
    <property type="project" value="InterPro"/>
</dbReference>
<evidence type="ECO:0000256" key="5">
    <source>
        <dbReference type="SAM" id="MobiDB-lite"/>
    </source>
</evidence>
<proteinExistence type="predicted"/>
<dbReference type="CDD" id="cd18791">
    <property type="entry name" value="SF2_C_RHA"/>
    <property type="match status" value="1"/>
</dbReference>
<dbReference type="InterPro" id="IPR007502">
    <property type="entry name" value="Helicase-assoc_dom"/>
</dbReference>
<dbReference type="PROSITE" id="PS51194">
    <property type="entry name" value="HELICASE_CTER"/>
    <property type="match status" value="1"/>
</dbReference>
<dbReference type="Pfam" id="PF00270">
    <property type="entry name" value="DEAD"/>
    <property type="match status" value="1"/>
</dbReference>
<evidence type="ECO:0000259" key="7">
    <source>
        <dbReference type="PROSITE" id="PS51194"/>
    </source>
</evidence>
<dbReference type="InterPro" id="IPR049614">
    <property type="entry name" value="HrpB_DEXH"/>
</dbReference>
<reference evidence="8" key="1">
    <citation type="submission" date="2016-08" db="EMBL/GenBank/DDBJ databases">
        <authorList>
            <person name="Seilhamer J.J."/>
        </authorList>
    </citation>
    <scope>NUCLEOTIDE SEQUENCE</scope>
    <source>
        <strain evidence="8">86-1</strain>
    </source>
</reference>
<dbReference type="InterPro" id="IPR010225">
    <property type="entry name" value="HrpB"/>
</dbReference>
<evidence type="ECO:0000256" key="3">
    <source>
        <dbReference type="ARBA" id="ARBA00022806"/>
    </source>
</evidence>
<dbReference type="InterPro" id="IPR001650">
    <property type="entry name" value="Helicase_C-like"/>
</dbReference>
<dbReference type="GO" id="GO:0005524">
    <property type="term" value="F:ATP binding"/>
    <property type="evidence" value="ECO:0007669"/>
    <property type="project" value="UniProtKB-KW"/>
</dbReference>
<dbReference type="Gene3D" id="3.40.50.300">
    <property type="entry name" value="P-loop containing nucleotide triphosphate hydrolases"/>
    <property type="match status" value="2"/>
</dbReference>
<dbReference type="CDD" id="cd17990">
    <property type="entry name" value="DEXHc_HrpB"/>
    <property type="match status" value="1"/>
</dbReference>
<evidence type="ECO:0000259" key="6">
    <source>
        <dbReference type="PROSITE" id="PS51192"/>
    </source>
</evidence>
<sequence>MTERTAHVASATVLPPCPLDTERQALLAALDAGCNLVLSASPGAGKSSRVPLWLLDAPWLEGRSIVMLEPRRVAARALAQYMASLLHEEIGHTVGLRMRDESRVSRHTRIEVVTEGVLTRLLQKNPDLPQAGCIIFDEFHERSLTADTGLALCLESQAVLRPDLRILVMSATLDVQAVSDLMGHCPAIQCQTRAYPVEIRHIPPRARSGRIDGAAAGLAGAFTLWQHMAHVILALLREEKGSLLAFLPGAGEIRQVMNLLEDRLPPDVLLCPLYGNLSSASQNEAIAPAPAHKRKVVLATSIAETSLTIEGVRMVVDAGLARLSRFDPSSGLSRLVTERVSLAGAAQRAGRAGRTEPGICCRLWPVEEEKGMRTHIRPEILDADLTGLLLQLSAWGASDPAAMAWLDVPPSAHLAVARQCLEFLEALDCAGKPTDMGRRMAKLPLAPRTARMLLWGAAHGHGPLACCLAALLEERDPLAVAAAPGGQKHALHSRQDCDLTRRLDWLCRQPDSHRTDSWEPRRDKDDRGQQGLRQRIRRQSLRLTRYAATGEPGSASDVPDDRPNGATDVLFAASLSDMESVGMLVAVAWPEQVAMLQAGSLNTVNSAGSPMAAYRMRNGRSALVSQTDTLARQDFLAIAHADGALPHGRIRLAAALDSETIDSLFAQQIVEKDTVRVSDTGQVSARHQRTLGALLLEDTPLPRPKPEQAATALCAYVRDQGLDCLPWDDPSRQWRARVSLLRQLDGDPWPLMDDAALLDNLEDWLAPALGGCSSLAGLTTAAFFDALCALLPGHLRRQLETLAPTHWQVPSGAQKAIIYDEEGGPALDVKLQEMFGSKETPTIAQGRVPLLLRLNSPAGRPLQITRDLAHFWRNGYPAVRSEMRGRYPRHPWPEDPFTATATGLTKKKLAAKGKG</sequence>
<dbReference type="PROSITE" id="PS51192">
    <property type="entry name" value="HELICASE_ATP_BIND_1"/>
    <property type="match status" value="1"/>
</dbReference>
<name>A0A212KYF2_9BACT</name>
<keyword evidence="4" id="KW-0067">ATP-binding</keyword>
<evidence type="ECO:0000256" key="4">
    <source>
        <dbReference type="ARBA" id="ARBA00022840"/>
    </source>
</evidence>
<feature type="domain" description="Helicase C-terminal" evidence="7">
    <location>
        <begin position="231"/>
        <end position="396"/>
    </location>
</feature>